<dbReference type="EMBL" id="HACM01002801">
    <property type="protein sequence ID" value="CRZ03243.1"/>
    <property type="molecule type" value="Transcribed_RNA"/>
</dbReference>
<feature type="non-terminal residue" evidence="2">
    <location>
        <position position="1"/>
    </location>
</feature>
<proteinExistence type="predicted"/>
<dbReference type="EMBL" id="HACM01002800">
    <property type="protein sequence ID" value="CRZ03242.1"/>
    <property type="molecule type" value="Transcribed_RNA"/>
</dbReference>
<reference evidence="2" key="1">
    <citation type="submission" date="2015-04" db="EMBL/GenBank/DDBJ databases">
        <title>The genome sequence of the plant pathogenic Rhizarian Plasmodiophora brassicae reveals insights in its biotrophic life cycle and the origin of chitin synthesis.</title>
        <authorList>
            <person name="Schwelm A."/>
            <person name="Fogelqvist J."/>
            <person name="Knaust A."/>
            <person name="Julke S."/>
            <person name="Lilja T."/>
            <person name="Dhandapani V."/>
            <person name="Bonilla-Rosso G."/>
            <person name="Karlsson M."/>
            <person name="Shevchenko A."/>
            <person name="Choi S.R."/>
            <person name="Kim H.G."/>
            <person name="Park J.Y."/>
            <person name="Lim Y.P."/>
            <person name="Ludwig-Muller J."/>
            <person name="Dixelius C."/>
        </authorList>
    </citation>
    <scope>NUCLEOTIDE SEQUENCE</scope>
    <source>
        <tissue evidence="2">Potato root galls</tissue>
    </source>
</reference>
<evidence type="ECO:0000313" key="2">
    <source>
        <dbReference type="EMBL" id="CRZ03242.1"/>
    </source>
</evidence>
<dbReference type="AlphaFoldDB" id="A0A0H5QNS4"/>
<feature type="transmembrane region" description="Helical" evidence="1">
    <location>
        <begin position="27"/>
        <end position="46"/>
    </location>
</feature>
<keyword evidence="1" id="KW-0472">Membrane</keyword>
<keyword evidence="1" id="KW-0812">Transmembrane</keyword>
<evidence type="ECO:0000256" key="1">
    <source>
        <dbReference type="SAM" id="Phobius"/>
    </source>
</evidence>
<keyword evidence="1" id="KW-1133">Transmembrane helix</keyword>
<protein>
    <submittedName>
        <fullName evidence="2">Uncharacterized protein</fullName>
    </submittedName>
</protein>
<organism evidence="2">
    <name type="scientific">Spongospora subterranea</name>
    <dbReference type="NCBI Taxonomy" id="70186"/>
    <lineage>
        <taxon>Eukaryota</taxon>
        <taxon>Sar</taxon>
        <taxon>Rhizaria</taxon>
        <taxon>Endomyxa</taxon>
        <taxon>Phytomyxea</taxon>
        <taxon>Plasmodiophorida</taxon>
        <taxon>Plasmodiophoridae</taxon>
        <taxon>Spongospora</taxon>
    </lineage>
</organism>
<name>A0A0H5QNS4_9EUKA</name>
<accession>A0A0H5QNS4</accession>
<sequence length="100" mass="11468">VTFSILNCVLFSKDPIGHSPAEARVPVLGGLTIDFIIFVFYLLMFVDQFSRFRSCVEVPDIHVSFPECLGVISQDNVRNYISNHWNVIWQVHSSRLLISR</sequence>